<dbReference type="FunFam" id="3.30.200.20:FF:000163">
    <property type="entry name" value="SRSF protein kinase 2 isoform X1"/>
    <property type="match status" value="1"/>
</dbReference>
<keyword evidence="4 9" id="KW-0547">Nucleotide-binding</keyword>
<proteinExistence type="predicted"/>
<feature type="region of interest" description="Disordered" evidence="10">
    <location>
        <begin position="1"/>
        <end position="43"/>
    </location>
</feature>
<dbReference type="InterPro" id="IPR017441">
    <property type="entry name" value="Protein_kinase_ATP_BS"/>
</dbReference>
<name>A0A1I8A4Q2_9BILA</name>
<feature type="region of interest" description="Disordered" evidence="10">
    <location>
        <begin position="177"/>
        <end position="203"/>
    </location>
</feature>
<evidence type="ECO:0000313" key="13">
    <source>
        <dbReference type="WBParaSite" id="L893_g32566.t3"/>
    </source>
</evidence>
<dbReference type="SMART" id="SM00220">
    <property type="entry name" value="S_TKc"/>
    <property type="match status" value="1"/>
</dbReference>
<evidence type="ECO:0000313" key="12">
    <source>
        <dbReference type="Proteomes" id="UP000095287"/>
    </source>
</evidence>
<evidence type="ECO:0000256" key="4">
    <source>
        <dbReference type="ARBA" id="ARBA00022741"/>
    </source>
</evidence>
<sequence length="868" mass="97732">MASKEQKRLLTLQKKKKRKAGKKKGGKPKLPSHLYVNPTDKNRWLQPPELPLAALRQARSHSTASSLSEQDLLFRLIDSDNDCPGQFVPLQRSNDKPDDEFSQDSLVIDEEINLVVTSDDEFYTDAMEVDHNSEGFDSEQEFYHHYAPASASFTYKLKAYNGENEGVNQAVESPEDYEDAVDSHGGDAHPYPSMYHQNGTPADWQQRYDNISPFEESPEYHPEDQFLETRSVEGSESSADAGMTAQDVNGPLGSDDEEQEDPRDYRRGGYHHVRIGEVFHQRYHVIRKLGWGHFSTVWLCWDTKDQRFVALKIVKSAQHYTDAALDEVKLLLCVCKQTNDNGYSDRVVQMYDEFQIEGPNGRHVCMVFEVLGCNLLKLIIRSNYQGLPLGKVRVIARQVLEGLQHLHDNCKIIHTDIKPENVLVTMSQAQIKQMAAEALACTKYGLKMSGGAVSTAPPHLSPPQQVNPQMSKSMKRRMKKKQKKQQKLLEKQLEEAEGVTIDAEVLKSPTLSARIFASPPEDQQKWLELTASEGSAALSPMPIFDPYNFKIPSIPRISVFQKPRGSDGASANELSKTSSTNSMQQNGENGELSSAERVVELDRIQNGGANSVDSPGTPEKQKRPTELDLSNANGSPQKSDGTPELDSDGGMQRQLQDLTEGLTALAIDAAARERTDEEEIDVKLADLGNACWVHHHYTDDIQTRQYRSLEVLIAAGYGTAADIWSTACMIFELATGDYLFEPHGGDNYSRDEDHLAHIMELLGPIPPSIYKKGAEWRNLFHKSGRLLHITQLKPWSLFDVLTQKYHWSEQDAIEFTDFLTPMLDYDQERRATAKEMLEHPWLKGPGFLPTLPEADYVMNDEPMRVGDE</sequence>
<dbReference type="WBParaSite" id="L893_g32566.t3">
    <property type="protein sequence ID" value="L893_g32566.t3"/>
    <property type="gene ID" value="L893_g32566"/>
</dbReference>
<dbReference type="GO" id="GO:0004674">
    <property type="term" value="F:protein serine/threonine kinase activity"/>
    <property type="evidence" value="ECO:0007669"/>
    <property type="project" value="UniProtKB-KW"/>
</dbReference>
<evidence type="ECO:0000256" key="9">
    <source>
        <dbReference type="PROSITE-ProRule" id="PRU10141"/>
    </source>
</evidence>
<dbReference type="InterPro" id="IPR008271">
    <property type="entry name" value="Ser/Thr_kinase_AS"/>
</dbReference>
<dbReference type="GO" id="GO:0000245">
    <property type="term" value="P:spliceosomal complex assembly"/>
    <property type="evidence" value="ECO:0007669"/>
    <property type="project" value="TreeGrafter"/>
</dbReference>
<reference evidence="13" key="1">
    <citation type="submission" date="2016-11" db="UniProtKB">
        <authorList>
            <consortium name="WormBaseParasite"/>
        </authorList>
    </citation>
    <scope>IDENTIFICATION</scope>
</reference>
<feature type="compositionally biased region" description="Basic residues" evidence="10">
    <location>
        <begin position="13"/>
        <end position="27"/>
    </location>
</feature>
<feature type="region of interest" description="Disordered" evidence="10">
    <location>
        <begin position="453"/>
        <end position="472"/>
    </location>
</feature>
<dbReference type="InterPro" id="IPR051334">
    <property type="entry name" value="SRPK"/>
</dbReference>
<keyword evidence="12" id="KW-1185">Reference proteome</keyword>
<keyword evidence="3" id="KW-0808">Transferase</keyword>
<feature type="region of interest" description="Disordered" evidence="10">
    <location>
        <begin position="560"/>
        <end position="592"/>
    </location>
</feature>
<evidence type="ECO:0000256" key="10">
    <source>
        <dbReference type="SAM" id="MobiDB-lite"/>
    </source>
</evidence>
<keyword evidence="5" id="KW-0418">Kinase</keyword>
<comment type="catalytic activity">
    <reaction evidence="8">
        <text>L-seryl-[protein] + ATP = O-phospho-L-seryl-[protein] + ADP + H(+)</text>
        <dbReference type="Rhea" id="RHEA:17989"/>
        <dbReference type="Rhea" id="RHEA-COMP:9863"/>
        <dbReference type="Rhea" id="RHEA-COMP:11604"/>
        <dbReference type="ChEBI" id="CHEBI:15378"/>
        <dbReference type="ChEBI" id="CHEBI:29999"/>
        <dbReference type="ChEBI" id="CHEBI:30616"/>
        <dbReference type="ChEBI" id="CHEBI:83421"/>
        <dbReference type="ChEBI" id="CHEBI:456216"/>
        <dbReference type="EC" id="2.7.11.1"/>
    </reaction>
</comment>
<evidence type="ECO:0000256" key="1">
    <source>
        <dbReference type="ARBA" id="ARBA00012513"/>
    </source>
</evidence>
<dbReference type="AlphaFoldDB" id="A0A1I8A4Q2"/>
<evidence type="ECO:0000256" key="7">
    <source>
        <dbReference type="ARBA" id="ARBA00047899"/>
    </source>
</evidence>
<evidence type="ECO:0000256" key="3">
    <source>
        <dbReference type="ARBA" id="ARBA00022679"/>
    </source>
</evidence>
<dbReference type="FunFam" id="1.10.510.10:FF:000591">
    <property type="entry name" value="Serine protein kinase Sky1"/>
    <property type="match status" value="1"/>
</dbReference>
<keyword evidence="2" id="KW-0723">Serine/threonine-protein kinase</keyword>
<dbReference type="GO" id="GO:0005634">
    <property type="term" value="C:nucleus"/>
    <property type="evidence" value="ECO:0007669"/>
    <property type="project" value="TreeGrafter"/>
</dbReference>
<feature type="region of interest" description="Disordered" evidence="10">
    <location>
        <begin position="228"/>
        <end position="267"/>
    </location>
</feature>
<dbReference type="Gene3D" id="1.10.510.10">
    <property type="entry name" value="Transferase(Phosphotransferase) domain 1"/>
    <property type="match status" value="1"/>
</dbReference>
<dbReference type="GO" id="GO:0005737">
    <property type="term" value="C:cytoplasm"/>
    <property type="evidence" value="ECO:0007669"/>
    <property type="project" value="TreeGrafter"/>
</dbReference>
<evidence type="ECO:0000259" key="11">
    <source>
        <dbReference type="PROSITE" id="PS50011"/>
    </source>
</evidence>
<dbReference type="PANTHER" id="PTHR47634:SF9">
    <property type="entry name" value="PROTEIN KINASE DOMAIN-CONTAINING PROTEIN-RELATED"/>
    <property type="match status" value="1"/>
</dbReference>
<dbReference type="EC" id="2.7.11.1" evidence="1"/>
<dbReference type="GO" id="GO:0005524">
    <property type="term" value="F:ATP binding"/>
    <property type="evidence" value="ECO:0007669"/>
    <property type="project" value="UniProtKB-UniRule"/>
</dbReference>
<dbReference type="SUPFAM" id="SSF56112">
    <property type="entry name" value="Protein kinase-like (PK-like)"/>
    <property type="match status" value="1"/>
</dbReference>
<evidence type="ECO:0000256" key="5">
    <source>
        <dbReference type="ARBA" id="ARBA00022777"/>
    </source>
</evidence>
<feature type="binding site" evidence="9">
    <location>
        <position position="312"/>
    </location>
    <ligand>
        <name>ATP</name>
        <dbReference type="ChEBI" id="CHEBI:30616"/>
    </ligand>
</feature>
<feature type="compositionally biased region" description="Polar residues" evidence="10">
    <location>
        <begin position="572"/>
        <end position="592"/>
    </location>
</feature>
<evidence type="ECO:0000256" key="6">
    <source>
        <dbReference type="ARBA" id="ARBA00022840"/>
    </source>
</evidence>
<dbReference type="Gene3D" id="3.30.200.20">
    <property type="entry name" value="Phosphorylase Kinase, domain 1"/>
    <property type="match status" value="1"/>
</dbReference>
<dbReference type="Proteomes" id="UP000095287">
    <property type="component" value="Unplaced"/>
</dbReference>
<dbReference type="PROSITE" id="PS50011">
    <property type="entry name" value="PROTEIN_KINASE_DOM"/>
    <property type="match status" value="1"/>
</dbReference>
<comment type="catalytic activity">
    <reaction evidence="7">
        <text>L-threonyl-[protein] + ATP = O-phospho-L-threonyl-[protein] + ADP + H(+)</text>
        <dbReference type="Rhea" id="RHEA:46608"/>
        <dbReference type="Rhea" id="RHEA-COMP:11060"/>
        <dbReference type="Rhea" id="RHEA-COMP:11605"/>
        <dbReference type="ChEBI" id="CHEBI:15378"/>
        <dbReference type="ChEBI" id="CHEBI:30013"/>
        <dbReference type="ChEBI" id="CHEBI:30616"/>
        <dbReference type="ChEBI" id="CHEBI:61977"/>
        <dbReference type="ChEBI" id="CHEBI:456216"/>
        <dbReference type="EC" id="2.7.11.1"/>
    </reaction>
</comment>
<dbReference type="PANTHER" id="PTHR47634">
    <property type="entry name" value="PROTEIN KINASE DOMAIN-CONTAINING PROTEIN-RELATED"/>
    <property type="match status" value="1"/>
</dbReference>
<protein>
    <recommendedName>
        <fullName evidence="1">non-specific serine/threonine protein kinase</fullName>
        <ecNumber evidence="1">2.7.11.1</ecNumber>
    </recommendedName>
</protein>
<dbReference type="InterPro" id="IPR000719">
    <property type="entry name" value="Prot_kinase_dom"/>
</dbReference>
<accession>A0A1I8A4Q2</accession>
<organism evidence="12 13">
    <name type="scientific">Steinernema glaseri</name>
    <dbReference type="NCBI Taxonomy" id="37863"/>
    <lineage>
        <taxon>Eukaryota</taxon>
        <taxon>Metazoa</taxon>
        <taxon>Ecdysozoa</taxon>
        <taxon>Nematoda</taxon>
        <taxon>Chromadorea</taxon>
        <taxon>Rhabditida</taxon>
        <taxon>Tylenchina</taxon>
        <taxon>Panagrolaimomorpha</taxon>
        <taxon>Strongyloidoidea</taxon>
        <taxon>Steinernematidae</taxon>
        <taxon>Steinernema</taxon>
    </lineage>
</organism>
<dbReference type="InterPro" id="IPR011009">
    <property type="entry name" value="Kinase-like_dom_sf"/>
</dbReference>
<dbReference type="PROSITE" id="PS00108">
    <property type="entry name" value="PROTEIN_KINASE_ST"/>
    <property type="match status" value="1"/>
</dbReference>
<feature type="compositionally biased region" description="Polar residues" evidence="10">
    <location>
        <begin position="628"/>
        <end position="640"/>
    </location>
</feature>
<evidence type="ECO:0000256" key="8">
    <source>
        <dbReference type="ARBA" id="ARBA00048679"/>
    </source>
</evidence>
<keyword evidence="6 9" id="KW-0067">ATP-binding</keyword>
<feature type="region of interest" description="Disordered" evidence="10">
    <location>
        <begin position="606"/>
        <end position="651"/>
    </location>
</feature>
<feature type="domain" description="Protein kinase" evidence="11">
    <location>
        <begin position="283"/>
        <end position="842"/>
    </location>
</feature>
<dbReference type="Pfam" id="PF00069">
    <property type="entry name" value="Pkinase"/>
    <property type="match status" value="2"/>
</dbReference>
<dbReference type="GO" id="GO:0050684">
    <property type="term" value="P:regulation of mRNA processing"/>
    <property type="evidence" value="ECO:0007669"/>
    <property type="project" value="TreeGrafter"/>
</dbReference>
<dbReference type="PROSITE" id="PS00107">
    <property type="entry name" value="PROTEIN_KINASE_ATP"/>
    <property type="match status" value="1"/>
</dbReference>
<evidence type="ECO:0000256" key="2">
    <source>
        <dbReference type="ARBA" id="ARBA00022527"/>
    </source>
</evidence>